<keyword evidence="2" id="KW-0378">Hydrolase</keyword>
<dbReference type="Pfam" id="PF00271">
    <property type="entry name" value="Helicase_C"/>
    <property type="match status" value="1"/>
</dbReference>
<evidence type="ECO:0000256" key="3">
    <source>
        <dbReference type="ARBA" id="ARBA00022806"/>
    </source>
</evidence>
<organism evidence="7">
    <name type="scientific">viral metagenome</name>
    <dbReference type="NCBI Taxonomy" id="1070528"/>
    <lineage>
        <taxon>unclassified sequences</taxon>
        <taxon>metagenomes</taxon>
        <taxon>organismal metagenomes</taxon>
    </lineage>
</organism>
<dbReference type="GO" id="GO:0008094">
    <property type="term" value="F:ATP-dependent activity, acting on DNA"/>
    <property type="evidence" value="ECO:0007669"/>
    <property type="project" value="TreeGrafter"/>
</dbReference>
<keyword evidence="1" id="KW-0547">Nucleotide-binding</keyword>
<dbReference type="SMART" id="SM00184">
    <property type="entry name" value="RING"/>
    <property type="match status" value="1"/>
</dbReference>
<dbReference type="Gene3D" id="3.30.40.10">
    <property type="entry name" value="Zinc/RING finger domain, C3HC4 (zinc finger)"/>
    <property type="match status" value="1"/>
</dbReference>
<dbReference type="GO" id="GO:0005634">
    <property type="term" value="C:nucleus"/>
    <property type="evidence" value="ECO:0007669"/>
    <property type="project" value="TreeGrafter"/>
</dbReference>
<dbReference type="InterPro" id="IPR027417">
    <property type="entry name" value="P-loop_NTPase"/>
</dbReference>
<keyword evidence="5" id="KW-0175">Coiled coil</keyword>
<dbReference type="InterPro" id="IPR013083">
    <property type="entry name" value="Znf_RING/FYVE/PHD"/>
</dbReference>
<evidence type="ECO:0000256" key="5">
    <source>
        <dbReference type="SAM" id="Coils"/>
    </source>
</evidence>
<dbReference type="Gene3D" id="3.40.50.300">
    <property type="entry name" value="P-loop containing nucleotide triphosphate hydrolases"/>
    <property type="match status" value="2"/>
</dbReference>
<keyword evidence="4" id="KW-0067">ATP-binding</keyword>
<name>A0A6C0J8H9_9ZZZZ</name>
<evidence type="ECO:0000259" key="6">
    <source>
        <dbReference type="PROSITE" id="PS50089"/>
    </source>
</evidence>
<reference evidence="7" key="1">
    <citation type="journal article" date="2020" name="Nature">
        <title>Giant virus diversity and host interactions through global metagenomics.</title>
        <authorList>
            <person name="Schulz F."/>
            <person name="Roux S."/>
            <person name="Paez-Espino D."/>
            <person name="Jungbluth S."/>
            <person name="Walsh D.A."/>
            <person name="Denef V.J."/>
            <person name="McMahon K.D."/>
            <person name="Konstantinidis K.T."/>
            <person name="Eloe-Fadrosh E.A."/>
            <person name="Kyrpides N.C."/>
            <person name="Woyke T."/>
        </authorList>
    </citation>
    <scope>NUCLEOTIDE SEQUENCE</scope>
    <source>
        <strain evidence="7">GVMAG-M-3300025860-25</strain>
    </source>
</reference>
<dbReference type="CDD" id="cd16620">
    <property type="entry name" value="vRING-HC-C4C4_RBBP6"/>
    <property type="match status" value="1"/>
</dbReference>
<accession>A0A6C0J8H9</accession>
<dbReference type="InterPro" id="IPR050628">
    <property type="entry name" value="SNF2_RAD54_helicase_TF"/>
</dbReference>
<dbReference type="SUPFAM" id="SSF52540">
    <property type="entry name" value="P-loop containing nucleoside triphosphate hydrolases"/>
    <property type="match status" value="2"/>
</dbReference>
<evidence type="ECO:0000256" key="1">
    <source>
        <dbReference type="ARBA" id="ARBA00022741"/>
    </source>
</evidence>
<dbReference type="InterPro" id="IPR001841">
    <property type="entry name" value="Znf_RING"/>
</dbReference>
<protein>
    <recommendedName>
        <fullName evidence="6">RING-type domain-containing protein</fullName>
    </recommendedName>
</protein>
<keyword evidence="3" id="KW-0347">Helicase</keyword>
<evidence type="ECO:0000256" key="2">
    <source>
        <dbReference type="ARBA" id="ARBA00022801"/>
    </source>
</evidence>
<dbReference type="GO" id="GO:0006281">
    <property type="term" value="P:DNA repair"/>
    <property type="evidence" value="ECO:0007669"/>
    <property type="project" value="TreeGrafter"/>
</dbReference>
<dbReference type="GO" id="GO:0016787">
    <property type="term" value="F:hydrolase activity"/>
    <property type="evidence" value="ECO:0007669"/>
    <property type="project" value="UniProtKB-KW"/>
</dbReference>
<proteinExistence type="predicted"/>
<dbReference type="AlphaFoldDB" id="A0A6C0J8H9"/>
<dbReference type="GO" id="GO:0005524">
    <property type="term" value="F:ATP binding"/>
    <property type="evidence" value="ECO:0007669"/>
    <property type="project" value="UniProtKB-KW"/>
</dbReference>
<dbReference type="InterPro" id="IPR001650">
    <property type="entry name" value="Helicase_C-like"/>
</dbReference>
<feature type="coiled-coil region" evidence="5">
    <location>
        <begin position="382"/>
        <end position="409"/>
    </location>
</feature>
<dbReference type="PANTHER" id="PTHR45626">
    <property type="entry name" value="TRANSCRIPTION TERMINATION FACTOR 2-RELATED"/>
    <property type="match status" value="1"/>
</dbReference>
<dbReference type="PROSITE" id="PS50089">
    <property type="entry name" value="ZF_RING_2"/>
    <property type="match status" value="1"/>
</dbReference>
<dbReference type="SUPFAM" id="SSF57850">
    <property type="entry name" value="RING/U-box"/>
    <property type="match status" value="1"/>
</dbReference>
<dbReference type="EMBL" id="MN740335">
    <property type="protein sequence ID" value="QHU01190.1"/>
    <property type="molecule type" value="Genomic_DNA"/>
</dbReference>
<feature type="domain" description="RING-type" evidence="6">
    <location>
        <begin position="416"/>
        <end position="455"/>
    </location>
</feature>
<evidence type="ECO:0000256" key="4">
    <source>
        <dbReference type="ARBA" id="ARBA00022840"/>
    </source>
</evidence>
<dbReference type="GO" id="GO:0004386">
    <property type="term" value="F:helicase activity"/>
    <property type="evidence" value="ECO:0007669"/>
    <property type="project" value="UniProtKB-KW"/>
</dbReference>
<evidence type="ECO:0000313" key="7">
    <source>
        <dbReference type="EMBL" id="QHU01190.1"/>
    </source>
</evidence>
<sequence>MNSIKPTIINENTIRVQQPPHIKTKLKAHQLAMIREMMNLEKPGMKQVEVENSRSSKFTYDTKFGCICDKVGSGKSLTILGLISTNNFLSPGKNITYNKSKVVSICEERTDVIPINILVVPHGIMNQWITYLDNDTTLNYRLVKNKKTLETCQEDINKYMENPEENYESIDCHLYLVSSTFYSKFVSCSLYNKNISRLFVDEVDVINIKSVQPIDAEFTWFISASKSILEKPLGEIRYEPYIYTGWDGNTYNINRRVILNKIPHTGYFRDILMDLSESPIINKIYLKSDDEFVESSFSLPELTNIIVKCKNTQNHTILNGIIDQDTMSMINAGDIKGAMDSMGCKIQNEDTLIGFVTKKLEIQLRDKKTEFTYKSQISYSSAQVKQQSLDNIQKQIDEINQKIDCIKKRILENNHCAICTDDITNKVIVSCCNNPFCFECISISLTHKLVCPMCRASIGTNNIIALDNDIKDEEDEILEENEKQDYDREKIENFKLYFDKLIEQPNKKLLIFSKYEASFGDIKKYIESKNIKFSELKGATGRITNIVNKYKSFDEDRIDVLLLNAQYFGSGLNLENTSDIFLYHNMGVPLTTQVIGRAQRPGRTEPLTVTRFYYTNEL</sequence>